<dbReference type="PROSITE" id="PS00552">
    <property type="entry name" value="HTH_MERR_1"/>
    <property type="match status" value="1"/>
</dbReference>
<keyword evidence="1" id="KW-0805">Transcription regulation</keyword>
<keyword evidence="3" id="KW-0804">Transcription</keyword>
<evidence type="ECO:0000256" key="3">
    <source>
        <dbReference type="ARBA" id="ARBA00023163"/>
    </source>
</evidence>
<dbReference type="EMBL" id="CP054475">
    <property type="protein sequence ID" value="UXD88602.1"/>
    <property type="molecule type" value="Genomic_DNA"/>
</dbReference>
<proteinExistence type="predicted"/>
<evidence type="ECO:0000313" key="7">
    <source>
        <dbReference type="Proteomes" id="UP001065322"/>
    </source>
</evidence>
<dbReference type="InterPro" id="IPR000551">
    <property type="entry name" value="MerR-type_HTH_dom"/>
</dbReference>
<feature type="domain" description="HTH merR-type" evidence="5">
    <location>
        <begin position="1"/>
        <end position="69"/>
    </location>
</feature>
<gene>
    <name evidence="6" type="ORF">HUF19_14690</name>
</gene>
<evidence type="ECO:0000256" key="2">
    <source>
        <dbReference type="ARBA" id="ARBA00023125"/>
    </source>
</evidence>
<dbReference type="PRINTS" id="PR00040">
    <property type="entry name" value="HTHMERR"/>
</dbReference>
<name>A0ABY6ACX1_9GAMM</name>
<keyword evidence="4" id="KW-0175">Coiled coil</keyword>
<accession>A0ABY6ACX1</accession>
<dbReference type="InterPro" id="IPR009061">
    <property type="entry name" value="DNA-bd_dom_put_sf"/>
</dbReference>
<keyword evidence="7" id="KW-1185">Reference proteome</keyword>
<dbReference type="PANTHER" id="PTHR30204:SF94">
    <property type="entry name" value="HEAVY METAL-DEPENDENT TRANSCRIPTIONAL REGULATOR HI_0293-RELATED"/>
    <property type="match status" value="1"/>
</dbReference>
<evidence type="ECO:0000313" key="6">
    <source>
        <dbReference type="EMBL" id="UXD88602.1"/>
    </source>
</evidence>
<evidence type="ECO:0000259" key="5">
    <source>
        <dbReference type="PROSITE" id="PS50937"/>
    </source>
</evidence>
<dbReference type="Pfam" id="PF13411">
    <property type="entry name" value="MerR_1"/>
    <property type="match status" value="1"/>
</dbReference>
<feature type="coiled-coil region" evidence="4">
    <location>
        <begin position="80"/>
        <end position="114"/>
    </location>
</feature>
<dbReference type="PROSITE" id="PS50937">
    <property type="entry name" value="HTH_MERR_2"/>
    <property type="match status" value="1"/>
</dbReference>
<protein>
    <submittedName>
        <fullName evidence="6">MerR family DNA-binding transcriptional regulator</fullName>
    </submittedName>
</protein>
<dbReference type="PANTHER" id="PTHR30204">
    <property type="entry name" value="REDOX-CYCLING DRUG-SENSING TRANSCRIPTIONAL ACTIVATOR SOXR"/>
    <property type="match status" value="1"/>
</dbReference>
<sequence>MKIGELAEATGLSASRIRFYEKIGLLRAVKRQVNGYRSYPAEAVVYLGLITSAQQAGFSLDELRALLPADLAQWDHGSLVAAMRAKLADIEALQKRLEESRTQLLEVLHEVERKPADMDCAANAKRVLAQFGMGEAKDS</sequence>
<dbReference type="SMART" id="SM00422">
    <property type="entry name" value="HTH_MERR"/>
    <property type="match status" value="1"/>
</dbReference>
<dbReference type="InterPro" id="IPR047057">
    <property type="entry name" value="MerR_fam"/>
</dbReference>
<keyword evidence="2 6" id="KW-0238">DNA-binding</keyword>
<evidence type="ECO:0000256" key="4">
    <source>
        <dbReference type="SAM" id="Coils"/>
    </source>
</evidence>
<evidence type="ECO:0000256" key="1">
    <source>
        <dbReference type="ARBA" id="ARBA00023015"/>
    </source>
</evidence>
<reference evidence="7" key="1">
    <citation type="submission" date="2020-06" db="EMBL/GenBank/DDBJ databases">
        <title>Thalassolituus marinus alknpb1M-1, a hydrocarbon-degrading bacterium isolated from the deep-sea overlying water using an in-situ strategy from the South China Sea basin.</title>
        <authorList>
            <person name="Dong C."/>
            <person name="Chen Y."/>
            <person name="Shao Z."/>
        </authorList>
    </citation>
    <scope>NUCLEOTIDE SEQUENCE [LARGE SCALE GENOMIC DNA]</scope>
    <source>
        <strain evidence="7">alknpb1M-1</strain>
    </source>
</reference>
<dbReference type="SUPFAM" id="SSF46955">
    <property type="entry name" value="Putative DNA-binding domain"/>
    <property type="match status" value="1"/>
</dbReference>
<dbReference type="Gene3D" id="1.10.1660.10">
    <property type="match status" value="1"/>
</dbReference>
<dbReference type="GO" id="GO:0003677">
    <property type="term" value="F:DNA binding"/>
    <property type="evidence" value="ECO:0007669"/>
    <property type="project" value="UniProtKB-KW"/>
</dbReference>
<dbReference type="RefSeq" id="WP_260997329.1">
    <property type="nucleotide sequence ID" value="NZ_CP054475.1"/>
</dbReference>
<organism evidence="6 7">
    <name type="scientific">Thalassolituus hydrocarboniclasticus</name>
    <dbReference type="NCBI Taxonomy" id="2742796"/>
    <lineage>
        <taxon>Bacteria</taxon>
        <taxon>Pseudomonadati</taxon>
        <taxon>Pseudomonadota</taxon>
        <taxon>Gammaproteobacteria</taxon>
        <taxon>Oceanospirillales</taxon>
        <taxon>Oceanospirillaceae</taxon>
        <taxon>Thalassolituus</taxon>
    </lineage>
</organism>
<dbReference type="Proteomes" id="UP001065322">
    <property type="component" value="Chromosome"/>
</dbReference>